<dbReference type="STRING" id="93625.A0A409WXA4"/>
<keyword evidence="1" id="KW-0479">Metal-binding</keyword>
<evidence type="ECO:0000259" key="3">
    <source>
        <dbReference type="PROSITE" id="PS50157"/>
    </source>
</evidence>
<gene>
    <name evidence="4" type="ORF">CVT25_003712</name>
</gene>
<evidence type="ECO:0000256" key="2">
    <source>
        <dbReference type="SAM" id="MobiDB-lite"/>
    </source>
</evidence>
<feature type="compositionally biased region" description="Low complexity" evidence="2">
    <location>
        <begin position="8"/>
        <end position="34"/>
    </location>
</feature>
<feature type="non-terminal residue" evidence="4">
    <location>
        <position position="1"/>
    </location>
</feature>
<keyword evidence="1" id="KW-0862">Zinc</keyword>
<feature type="compositionally biased region" description="Low complexity" evidence="2">
    <location>
        <begin position="181"/>
        <end position="197"/>
    </location>
</feature>
<feature type="region of interest" description="Disordered" evidence="2">
    <location>
        <begin position="144"/>
        <end position="209"/>
    </location>
</feature>
<keyword evidence="1" id="KW-0863">Zinc-finger</keyword>
<dbReference type="InParanoid" id="A0A409WXA4"/>
<dbReference type="OrthoDB" id="3254002at2759"/>
<dbReference type="EMBL" id="NHYD01003045">
    <property type="protein sequence ID" value="PPQ83135.1"/>
    <property type="molecule type" value="Genomic_DNA"/>
</dbReference>
<organism evidence="4 5">
    <name type="scientific">Psilocybe cyanescens</name>
    <dbReference type="NCBI Taxonomy" id="93625"/>
    <lineage>
        <taxon>Eukaryota</taxon>
        <taxon>Fungi</taxon>
        <taxon>Dikarya</taxon>
        <taxon>Basidiomycota</taxon>
        <taxon>Agaricomycotina</taxon>
        <taxon>Agaricomycetes</taxon>
        <taxon>Agaricomycetidae</taxon>
        <taxon>Agaricales</taxon>
        <taxon>Agaricineae</taxon>
        <taxon>Strophariaceae</taxon>
        <taxon>Psilocybe</taxon>
    </lineage>
</organism>
<name>A0A409WXA4_PSICY</name>
<dbReference type="Gene3D" id="3.30.160.60">
    <property type="entry name" value="Classic Zinc Finger"/>
    <property type="match status" value="1"/>
</dbReference>
<comment type="caution">
    <text evidence="4">The sequence shown here is derived from an EMBL/GenBank/DDBJ whole genome shotgun (WGS) entry which is preliminary data.</text>
</comment>
<feature type="domain" description="C2H2-type" evidence="3">
    <location>
        <begin position="361"/>
        <end position="391"/>
    </location>
</feature>
<reference evidence="4 5" key="1">
    <citation type="journal article" date="2018" name="Evol. Lett.">
        <title>Horizontal gene cluster transfer increased hallucinogenic mushroom diversity.</title>
        <authorList>
            <person name="Reynolds H.T."/>
            <person name="Vijayakumar V."/>
            <person name="Gluck-Thaler E."/>
            <person name="Korotkin H.B."/>
            <person name="Matheny P.B."/>
            <person name="Slot J.C."/>
        </authorList>
    </citation>
    <scope>NUCLEOTIDE SEQUENCE [LARGE SCALE GENOMIC DNA]</scope>
    <source>
        <strain evidence="4 5">2631</strain>
    </source>
</reference>
<feature type="region of interest" description="Disordered" evidence="2">
    <location>
        <begin position="1"/>
        <end position="96"/>
    </location>
</feature>
<feature type="compositionally biased region" description="Polar residues" evidence="2">
    <location>
        <begin position="61"/>
        <end position="72"/>
    </location>
</feature>
<evidence type="ECO:0000256" key="1">
    <source>
        <dbReference type="PROSITE-ProRule" id="PRU00042"/>
    </source>
</evidence>
<dbReference type="Proteomes" id="UP000283269">
    <property type="component" value="Unassembled WGS sequence"/>
</dbReference>
<evidence type="ECO:0000313" key="4">
    <source>
        <dbReference type="EMBL" id="PPQ83135.1"/>
    </source>
</evidence>
<protein>
    <recommendedName>
        <fullName evidence="3">C2H2-type domain-containing protein</fullName>
    </recommendedName>
</protein>
<keyword evidence="5" id="KW-1185">Reference proteome</keyword>
<dbReference type="AlphaFoldDB" id="A0A409WXA4"/>
<feature type="region of interest" description="Disordered" evidence="2">
    <location>
        <begin position="568"/>
        <end position="587"/>
    </location>
</feature>
<dbReference type="SMART" id="SM00355">
    <property type="entry name" value="ZnF_C2H2"/>
    <property type="match status" value="3"/>
</dbReference>
<sequence>ANPPTGLPQPAQSDTQPASSASASSTAPVQTTQQYPNATGSITALPYSPNAIRRDYYGRPSQATSEETQSVPLVSADLGVTQAGPSSQMPSSGILSGQSLSLNVSQAPLTQVVQYPNSFTVGTALYTGPVSFLKPAQPSAMLSISGETREPGSKRSAISEGAKSPLKPKVKTKPGLDDDPLFLPSSSPESGPSSSRGQNETLGWAAKSVTRRRSNENRAYVLVPPAPDYLVLYREQMRRKRSGGLQKEAHPASLPESVVGEEDFWYTFESQRGSPSDENEREAIKLACSRLQASPCRWSRCDAIMNSGEALIRHLNLHKPKPSQNTVSAFRTFMCRWTQCGQQGVRFGDSQHLKKHALLPLRCAYMDCKDTFRSGGQLLNHFRKKHADGKLKPSTKPEAPITEAAVLPEIPAPFPSYLLSTDLARGEVLSKERHLLVGQRVLMNITFVDDGTPLKRRSKKTARPASHALPDPTAHLTNDYQFLTTKNSARSSTYSSQACDIDHDDLDSAQISRMVGQGLVFWGSDDEDDGGPATEAVAVAAASDSPLFSPEPLQQASDAEIKLEAETGAEPGYGHSSFAGRQTGNDEFHTSDVEDAAVETMLTDMTLTS</sequence>
<evidence type="ECO:0000313" key="5">
    <source>
        <dbReference type="Proteomes" id="UP000283269"/>
    </source>
</evidence>
<dbReference type="InterPro" id="IPR013087">
    <property type="entry name" value="Znf_C2H2_type"/>
</dbReference>
<dbReference type="PROSITE" id="PS00028">
    <property type="entry name" value="ZINC_FINGER_C2H2_1"/>
    <property type="match status" value="1"/>
</dbReference>
<accession>A0A409WXA4</accession>
<dbReference type="GO" id="GO:0008270">
    <property type="term" value="F:zinc ion binding"/>
    <property type="evidence" value="ECO:0007669"/>
    <property type="project" value="UniProtKB-KW"/>
</dbReference>
<feature type="region of interest" description="Disordered" evidence="2">
    <location>
        <begin position="455"/>
        <end position="474"/>
    </location>
</feature>
<proteinExistence type="predicted"/>
<dbReference type="PROSITE" id="PS50157">
    <property type="entry name" value="ZINC_FINGER_C2H2_2"/>
    <property type="match status" value="1"/>
</dbReference>